<evidence type="ECO:0000256" key="2">
    <source>
        <dbReference type="SAM" id="Phobius"/>
    </source>
</evidence>
<dbReference type="GeneID" id="77808046"/>
<dbReference type="RefSeq" id="XP_053018396.1">
    <property type="nucleotide sequence ID" value="XM_053167151.1"/>
</dbReference>
<evidence type="ECO:0000256" key="1">
    <source>
        <dbReference type="SAM" id="MobiDB-lite"/>
    </source>
</evidence>
<keyword evidence="2" id="KW-1133">Transmembrane helix</keyword>
<evidence type="ECO:0000313" key="4">
    <source>
        <dbReference type="Proteomes" id="UP001164743"/>
    </source>
</evidence>
<feature type="region of interest" description="Disordered" evidence="1">
    <location>
        <begin position="280"/>
        <end position="364"/>
    </location>
</feature>
<proteinExistence type="predicted"/>
<name>A0ABY7CFB5_9BASI</name>
<feature type="region of interest" description="Disordered" evidence="1">
    <location>
        <begin position="1"/>
        <end position="76"/>
    </location>
</feature>
<organism evidence="3 4">
    <name type="scientific">Puccinia triticina</name>
    <dbReference type="NCBI Taxonomy" id="208348"/>
    <lineage>
        <taxon>Eukaryota</taxon>
        <taxon>Fungi</taxon>
        <taxon>Dikarya</taxon>
        <taxon>Basidiomycota</taxon>
        <taxon>Pucciniomycotina</taxon>
        <taxon>Pucciniomycetes</taxon>
        <taxon>Pucciniales</taxon>
        <taxon>Pucciniaceae</taxon>
        <taxon>Puccinia</taxon>
    </lineage>
</organism>
<feature type="compositionally biased region" description="Polar residues" evidence="1">
    <location>
        <begin position="32"/>
        <end position="45"/>
    </location>
</feature>
<feature type="compositionally biased region" description="Polar residues" evidence="1">
    <location>
        <begin position="14"/>
        <end position="24"/>
    </location>
</feature>
<accession>A0ABY7CFB5</accession>
<feature type="compositionally biased region" description="Polar residues" evidence="1">
    <location>
        <begin position="347"/>
        <end position="364"/>
    </location>
</feature>
<keyword evidence="4" id="KW-1185">Reference proteome</keyword>
<keyword evidence="2" id="KW-0472">Membrane</keyword>
<keyword evidence="2" id="KW-0812">Transmembrane</keyword>
<dbReference type="Proteomes" id="UP001164743">
    <property type="component" value="Chromosome 3A"/>
</dbReference>
<feature type="transmembrane region" description="Helical" evidence="2">
    <location>
        <begin position="424"/>
        <end position="444"/>
    </location>
</feature>
<evidence type="ECO:0000313" key="3">
    <source>
        <dbReference type="EMBL" id="WAQ82841.1"/>
    </source>
</evidence>
<reference evidence="3" key="1">
    <citation type="submission" date="2022-10" db="EMBL/GenBank/DDBJ databases">
        <title>Puccinia triticina Genome sequencing and assembly.</title>
        <authorList>
            <person name="Li C."/>
        </authorList>
    </citation>
    <scope>NUCLEOTIDE SEQUENCE</scope>
    <source>
        <strain evidence="3">Pt15</strain>
    </source>
</reference>
<feature type="compositionally biased region" description="Basic residues" evidence="1">
    <location>
        <begin position="1"/>
        <end position="10"/>
    </location>
</feature>
<gene>
    <name evidence="3" type="ORF">PtA15_3A205</name>
</gene>
<protein>
    <submittedName>
        <fullName evidence="3">Uncharacterized protein</fullName>
    </submittedName>
</protein>
<sequence>MPHPRRQTKKSCRESSPNSVSTPNAPRARSRSILSVSEEPPTTNPIDVDKEHPNERLTTPSASGGPAGATTDQEELSRKANRIEGPQNLGGELPTLYAACAVRAGYNRSSGFSGGTFERLGSKVRTSPGRRISVVFGLMRPRYLGNVSVYWAFMAPWSYWVPLQVPDITLGKGLDQSLSTPTTNYEYTKISSAFESWTSSSHSLLPQSDGIGSYNSTPKKSIETAENRLPVIMPHTVISRVGWVKANRLDGSNNGIQSDEVIMSPLVIFFLLIGQSIAARTPTDPPPSAPAWTPHASCPPWTPDALSSPRTPDALSRSWTPDALSPAWTPDTMSPPSKHPRGRRYSDAQQSTSEIEMVPESSSNRDVAEVHIDMTAINDLVHAANSPIRRPARKRRHRTGHLDLARKISLLQSSSWSIHEFADITISLFFFASWIAVICLAFKFENYSRISAMLHGHDASTLDNQNLIFEKHAAKVPS</sequence>
<dbReference type="EMBL" id="CP110423">
    <property type="protein sequence ID" value="WAQ82841.1"/>
    <property type="molecule type" value="Genomic_DNA"/>
</dbReference>